<protein>
    <submittedName>
        <fullName evidence="4">Diguanylate cyclase (GGDEF) domain-containing protein</fullName>
    </submittedName>
</protein>
<dbReference type="SUPFAM" id="SSF55073">
    <property type="entry name" value="Nucleotide cyclase"/>
    <property type="match status" value="1"/>
</dbReference>
<feature type="transmembrane region" description="Helical" evidence="1">
    <location>
        <begin position="255"/>
        <end position="274"/>
    </location>
</feature>
<evidence type="ECO:0000259" key="3">
    <source>
        <dbReference type="PROSITE" id="PS50887"/>
    </source>
</evidence>
<keyword evidence="5" id="KW-1185">Reference proteome</keyword>
<evidence type="ECO:0000313" key="4">
    <source>
        <dbReference type="EMBL" id="SFZ83152.1"/>
    </source>
</evidence>
<feature type="domain" description="EAL" evidence="2">
    <location>
        <begin position="465"/>
        <end position="715"/>
    </location>
</feature>
<dbReference type="PROSITE" id="PS50883">
    <property type="entry name" value="EAL"/>
    <property type="match status" value="1"/>
</dbReference>
<dbReference type="SMART" id="SM00052">
    <property type="entry name" value="EAL"/>
    <property type="match status" value="1"/>
</dbReference>
<evidence type="ECO:0000259" key="2">
    <source>
        <dbReference type="PROSITE" id="PS50883"/>
    </source>
</evidence>
<dbReference type="PANTHER" id="PTHR44757">
    <property type="entry name" value="DIGUANYLATE CYCLASE DGCP"/>
    <property type="match status" value="1"/>
</dbReference>
<dbReference type="InterPro" id="IPR043128">
    <property type="entry name" value="Rev_trsase/Diguanyl_cyclase"/>
</dbReference>
<dbReference type="CDD" id="cd01949">
    <property type="entry name" value="GGDEF"/>
    <property type="match status" value="1"/>
</dbReference>
<dbReference type="RefSeq" id="WP_072340355.1">
    <property type="nucleotide sequence ID" value="NZ_FPKU01000001.1"/>
</dbReference>
<dbReference type="STRING" id="665118.SAMN02983003_1487"/>
<feature type="domain" description="GGDEF" evidence="3">
    <location>
        <begin position="324"/>
        <end position="456"/>
    </location>
</feature>
<dbReference type="GO" id="GO:0003824">
    <property type="term" value="F:catalytic activity"/>
    <property type="evidence" value="ECO:0007669"/>
    <property type="project" value="UniProtKB-ARBA"/>
</dbReference>
<dbReference type="InterPro" id="IPR035919">
    <property type="entry name" value="EAL_sf"/>
</dbReference>
<dbReference type="SMART" id="SM00267">
    <property type="entry name" value="GGDEF"/>
    <property type="match status" value="1"/>
</dbReference>
<keyword evidence="1" id="KW-1133">Transmembrane helix</keyword>
<dbReference type="InterPro" id="IPR052155">
    <property type="entry name" value="Biofilm_reg_signaling"/>
</dbReference>
<organism evidence="4 5">
    <name type="scientific">Devosia enhydra</name>
    <dbReference type="NCBI Taxonomy" id="665118"/>
    <lineage>
        <taxon>Bacteria</taxon>
        <taxon>Pseudomonadati</taxon>
        <taxon>Pseudomonadota</taxon>
        <taxon>Alphaproteobacteria</taxon>
        <taxon>Hyphomicrobiales</taxon>
        <taxon>Devosiaceae</taxon>
        <taxon>Devosia</taxon>
    </lineage>
</organism>
<dbReference type="Gene3D" id="3.20.20.450">
    <property type="entry name" value="EAL domain"/>
    <property type="match status" value="1"/>
</dbReference>
<dbReference type="Pfam" id="PF00563">
    <property type="entry name" value="EAL"/>
    <property type="match status" value="1"/>
</dbReference>
<dbReference type="InterPro" id="IPR000160">
    <property type="entry name" value="GGDEF_dom"/>
</dbReference>
<reference evidence="4 5" key="1">
    <citation type="submission" date="2016-11" db="EMBL/GenBank/DDBJ databases">
        <authorList>
            <person name="Jaros S."/>
            <person name="Januszkiewicz K."/>
            <person name="Wedrychowicz H."/>
        </authorList>
    </citation>
    <scope>NUCLEOTIDE SEQUENCE [LARGE SCALE GENOMIC DNA]</scope>
    <source>
        <strain evidence="4 5">ATCC 23634</strain>
    </source>
</reference>
<evidence type="ECO:0000313" key="5">
    <source>
        <dbReference type="Proteomes" id="UP000183447"/>
    </source>
</evidence>
<dbReference type="SUPFAM" id="SSF141868">
    <property type="entry name" value="EAL domain-like"/>
    <property type="match status" value="1"/>
</dbReference>
<sequence>MLNRELIRKSLQGPFGTSLLAPVVITLIIAGTAIVLFIVSSSAQLDRLGTERQTSIVAASLTALRGDVVRQQMSVVAAAGASTSAGAADGGAGFEPLARPLLDIFGHDMVAIVDDNDVQVFAADGRGSVQPGAAGPLLAALVPTLGRARAMAQQKPGMGQAVSDYLAFEGRPVLASIMPLPDPARTLLHVSVKTLDGEVAQALGSGGLLDEPTFTTTRSDDPSRAVYPLIDANGRFVAFLEWSVFRPGRLVMQSTAPAIGVAVLVVTVMVLLLLDQIGRHSAALKSSRSAAQRQATHDPLTDLYNRSHFDAVLGRTLAAGNRREGLSLLMLDLDRFKHVNDTLGHEAGDELLRCVSHRLRGLVAPDDVIARLGGDEFGIIGQAADPQAALAQGNAIVEAMSLPFVLRGSEVFVGVSVGVVLAERRDRDRLELTRKADIALYEAKAGGRNRVVMFEPAMNELLQSRHRIEADLREALRRTDQISVAFQPLVEGRSGRVDGAEALVRWRHPTLGQVSPAQFVPIAEGTGLIESLGEVVLRQACIMGARWPGMTIAVNISPTQLRNPKFPDRVFALLDETGMRPDDLELEITEGILIEDGQVASESLRRFRTAGIKIALDDFGTGYSSLNYLKRYAVDRIKIDRSFVSQLAPDVASTAIVQAMITLAHALGIKTTAEGVETAEQMSALRAMGCDTYQGYLLSAPLSPADVEAVFNRDRNLHLHREARTA</sequence>
<name>A0A1K2HWQ5_9HYPH</name>
<dbReference type="EMBL" id="FPKU01000001">
    <property type="protein sequence ID" value="SFZ83152.1"/>
    <property type="molecule type" value="Genomic_DNA"/>
</dbReference>
<dbReference type="PROSITE" id="PS50887">
    <property type="entry name" value="GGDEF"/>
    <property type="match status" value="1"/>
</dbReference>
<evidence type="ECO:0000256" key="1">
    <source>
        <dbReference type="SAM" id="Phobius"/>
    </source>
</evidence>
<dbReference type="InterPro" id="IPR001633">
    <property type="entry name" value="EAL_dom"/>
</dbReference>
<keyword evidence="1" id="KW-0472">Membrane</keyword>
<dbReference type="FunFam" id="3.30.70.270:FF:000001">
    <property type="entry name" value="Diguanylate cyclase domain protein"/>
    <property type="match status" value="1"/>
</dbReference>
<dbReference type="Pfam" id="PF00990">
    <property type="entry name" value="GGDEF"/>
    <property type="match status" value="1"/>
</dbReference>
<dbReference type="CDD" id="cd01948">
    <property type="entry name" value="EAL"/>
    <property type="match status" value="1"/>
</dbReference>
<keyword evidence="1" id="KW-0812">Transmembrane</keyword>
<dbReference type="Gene3D" id="3.30.70.270">
    <property type="match status" value="1"/>
</dbReference>
<dbReference type="NCBIfam" id="TIGR00254">
    <property type="entry name" value="GGDEF"/>
    <property type="match status" value="1"/>
</dbReference>
<feature type="transmembrane region" description="Helical" evidence="1">
    <location>
        <begin position="20"/>
        <end position="39"/>
    </location>
</feature>
<dbReference type="AlphaFoldDB" id="A0A1K2HWQ5"/>
<proteinExistence type="predicted"/>
<dbReference type="Proteomes" id="UP000183447">
    <property type="component" value="Unassembled WGS sequence"/>
</dbReference>
<dbReference type="PANTHER" id="PTHR44757:SF2">
    <property type="entry name" value="BIOFILM ARCHITECTURE MAINTENANCE PROTEIN MBAA"/>
    <property type="match status" value="1"/>
</dbReference>
<dbReference type="InterPro" id="IPR029787">
    <property type="entry name" value="Nucleotide_cyclase"/>
</dbReference>
<gene>
    <name evidence="4" type="ORF">SAMN02983003_1487</name>
</gene>
<accession>A0A1K2HWQ5</accession>